<dbReference type="GeneTree" id="ENSGT01100000263672"/>
<proteinExistence type="inferred from homology"/>
<reference evidence="8" key="3">
    <citation type="submission" date="2025-09" db="UniProtKB">
        <authorList>
            <consortium name="Ensembl"/>
        </authorList>
    </citation>
    <scope>IDENTIFICATION</scope>
</reference>
<dbReference type="PROSITE" id="PS00984">
    <property type="entry name" value="UROTENSIN_II"/>
    <property type="match status" value="1"/>
</dbReference>
<evidence type="ECO:0000256" key="1">
    <source>
        <dbReference type="ARBA" id="ARBA00004613"/>
    </source>
</evidence>
<evidence type="ECO:0000256" key="3">
    <source>
        <dbReference type="ARBA" id="ARBA00022525"/>
    </source>
</evidence>
<dbReference type="GO" id="GO:0005179">
    <property type="term" value="F:hormone activity"/>
    <property type="evidence" value="ECO:0007669"/>
    <property type="project" value="UniProtKB-KW"/>
</dbReference>
<keyword evidence="5" id="KW-1015">Disulfide bond</keyword>
<organism evidence="8 9">
    <name type="scientific">Pygocentrus nattereri</name>
    <name type="common">Red-bellied piranha</name>
    <dbReference type="NCBI Taxonomy" id="42514"/>
    <lineage>
        <taxon>Eukaryota</taxon>
        <taxon>Metazoa</taxon>
        <taxon>Chordata</taxon>
        <taxon>Craniata</taxon>
        <taxon>Vertebrata</taxon>
        <taxon>Euteleostomi</taxon>
        <taxon>Actinopterygii</taxon>
        <taxon>Neopterygii</taxon>
        <taxon>Teleostei</taxon>
        <taxon>Ostariophysi</taxon>
        <taxon>Characiformes</taxon>
        <taxon>Characoidei</taxon>
        <taxon>Pygocentrus</taxon>
    </lineage>
</organism>
<dbReference type="Ensembl" id="ENSPNAT00000008637.2">
    <property type="protein sequence ID" value="ENSPNAP00000025026.1"/>
    <property type="gene ID" value="ENSPNAG00000009899.2"/>
</dbReference>
<keyword evidence="3" id="KW-0964">Secreted</keyword>
<evidence type="ECO:0000313" key="8">
    <source>
        <dbReference type="Ensembl" id="ENSPNAP00000025026.1"/>
    </source>
</evidence>
<keyword evidence="7" id="KW-0732">Signal</keyword>
<dbReference type="InterPro" id="IPR001483">
    <property type="entry name" value="Urotensin_II"/>
</dbReference>
<comment type="similarity">
    <text evidence="2">Belongs to the urotensin-2 family.</text>
</comment>
<feature type="signal peptide" evidence="7">
    <location>
        <begin position="1"/>
        <end position="24"/>
    </location>
</feature>
<evidence type="ECO:0000256" key="2">
    <source>
        <dbReference type="ARBA" id="ARBA00006719"/>
    </source>
</evidence>
<dbReference type="GeneID" id="108429793"/>
<dbReference type="GO" id="GO:0008217">
    <property type="term" value="P:regulation of blood pressure"/>
    <property type="evidence" value="ECO:0007669"/>
    <property type="project" value="InterPro"/>
</dbReference>
<keyword evidence="4" id="KW-0372">Hormone</keyword>
<feature type="compositionally biased region" description="Basic and acidic residues" evidence="6">
    <location>
        <begin position="141"/>
        <end position="153"/>
    </location>
</feature>
<keyword evidence="9" id="KW-1185">Reference proteome</keyword>
<dbReference type="OrthoDB" id="8854060at2759"/>
<dbReference type="OMA" id="HAPMEEG"/>
<feature type="region of interest" description="Disordered" evidence="6">
    <location>
        <begin position="224"/>
        <end position="290"/>
    </location>
</feature>
<feature type="compositionally biased region" description="Low complexity" evidence="6">
    <location>
        <begin position="250"/>
        <end position="267"/>
    </location>
</feature>
<dbReference type="GO" id="GO:0097746">
    <property type="term" value="P:blood vessel diameter maintenance"/>
    <property type="evidence" value="ECO:0007669"/>
    <property type="project" value="InterPro"/>
</dbReference>
<name>A0A3B4DPI8_PYGNA</name>
<feature type="region of interest" description="Disordered" evidence="6">
    <location>
        <begin position="35"/>
        <end position="57"/>
    </location>
</feature>
<accession>A0A3B4DPI8</accession>
<evidence type="ECO:0000256" key="4">
    <source>
        <dbReference type="ARBA" id="ARBA00022702"/>
    </source>
</evidence>
<dbReference type="Proteomes" id="UP001501920">
    <property type="component" value="Chromosome 12"/>
</dbReference>
<feature type="compositionally biased region" description="Polar residues" evidence="6">
    <location>
        <begin position="167"/>
        <end position="181"/>
    </location>
</feature>
<feature type="region of interest" description="Disordered" evidence="6">
    <location>
        <begin position="136"/>
        <end position="155"/>
    </location>
</feature>
<reference evidence="8 9" key="1">
    <citation type="submission" date="2020-10" db="EMBL/GenBank/DDBJ databases">
        <title>Pygocentrus nattereri (red-bellied piranha) genome, fPygNat1, primary haplotype.</title>
        <authorList>
            <person name="Myers G."/>
            <person name="Meyer A."/>
            <person name="Karagic N."/>
            <person name="Pippel M."/>
            <person name="Winkler S."/>
            <person name="Tracey A."/>
            <person name="Wood J."/>
            <person name="Formenti G."/>
            <person name="Howe K."/>
            <person name="Fedrigo O."/>
            <person name="Jarvis E.D."/>
        </authorList>
    </citation>
    <scope>NUCLEOTIDE SEQUENCE [LARGE SCALE GENOMIC DNA]</scope>
</reference>
<sequence length="304" mass="33488">MQKGEMLKLMTAVTLLISAPAMDAAPWVSETPDLQQVPLNRGDQKSPDPWTSGPDIKEMTATGSFAKLLKTGPVMMFSSGHRKTVGPSHRLDKTTRSPSYMDKTMVATNNLGRQLKIASLTIDSDEQEKIVPAMNSFDGGLKMDDPETKEHTTTEGNRFYRRLKLTPVTTDSNKQSKTLQATKRAKMSRASSSPDRREKIMKMLSALEELHRSMNSTLSSRITIIPRGNSNGRSSGKKSKMVVTEGNLKSTTVPSVGSSGTSPRTSTDQADPKLLNGKTFKKSLPSTPKKTNKRVCFWKYCSQN</sequence>
<dbReference type="STRING" id="42514.ENSPNAP00000025026"/>
<reference evidence="8" key="2">
    <citation type="submission" date="2025-08" db="UniProtKB">
        <authorList>
            <consortium name="Ensembl"/>
        </authorList>
    </citation>
    <scope>IDENTIFICATION</scope>
</reference>
<dbReference type="AlphaFoldDB" id="A0A3B4DPI8"/>
<comment type="subcellular location">
    <subcellularLocation>
        <location evidence="1">Secreted</location>
    </subcellularLocation>
</comment>
<dbReference type="CTD" id="100001008"/>
<evidence type="ECO:0000256" key="5">
    <source>
        <dbReference type="ARBA" id="ARBA00023157"/>
    </source>
</evidence>
<feature type="chain" id="PRO_5017404234" evidence="7">
    <location>
        <begin position="25"/>
        <end position="304"/>
    </location>
</feature>
<feature type="region of interest" description="Disordered" evidence="6">
    <location>
        <begin position="167"/>
        <end position="198"/>
    </location>
</feature>
<evidence type="ECO:0000256" key="6">
    <source>
        <dbReference type="SAM" id="MobiDB-lite"/>
    </source>
</evidence>
<evidence type="ECO:0000313" key="9">
    <source>
        <dbReference type="Proteomes" id="UP001501920"/>
    </source>
</evidence>
<dbReference type="GO" id="GO:0005576">
    <property type="term" value="C:extracellular region"/>
    <property type="evidence" value="ECO:0007669"/>
    <property type="project" value="UniProtKB-SubCell"/>
</dbReference>
<protein>
    <submittedName>
        <fullName evidence="8">Uncharacterized protein</fullName>
    </submittedName>
</protein>
<evidence type="ECO:0000256" key="7">
    <source>
        <dbReference type="SAM" id="SignalP"/>
    </source>
</evidence>
<dbReference type="RefSeq" id="XP_017557295.1">
    <property type="nucleotide sequence ID" value="XM_017701806.2"/>
</dbReference>